<dbReference type="KEGG" id="pno:SNOG_02915"/>
<dbReference type="Pfam" id="PF06985">
    <property type="entry name" value="HET"/>
    <property type="match status" value="1"/>
</dbReference>
<protein>
    <recommendedName>
        <fullName evidence="1">Heterokaryon incompatibility domain-containing protein</fullName>
    </recommendedName>
</protein>
<dbReference type="STRING" id="321614.Q0UZ99"/>
<accession>Q0UZ99</accession>
<dbReference type="InterPro" id="IPR052895">
    <property type="entry name" value="HetReg/Transcr_Mod"/>
</dbReference>
<gene>
    <name evidence="2" type="ORF">SNOG_02915</name>
</gene>
<dbReference type="eggNOG" id="ENOG502R92J">
    <property type="taxonomic scope" value="Eukaryota"/>
</dbReference>
<dbReference type="EMBL" id="CH445328">
    <property type="protein sequence ID" value="EAT89646.1"/>
    <property type="molecule type" value="Genomic_DNA"/>
</dbReference>
<dbReference type="InParanoid" id="Q0UZ99"/>
<dbReference type="AlphaFoldDB" id="Q0UZ99"/>
<dbReference type="HOGENOM" id="CLU_652282_0_0_1"/>
<evidence type="ECO:0000259" key="1">
    <source>
        <dbReference type="Pfam" id="PF06985"/>
    </source>
</evidence>
<dbReference type="RefSeq" id="XP_001793508.1">
    <property type="nucleotide sequence ID" value="XM_001793456.1"/>
</dbReference>
<sequence length="369" mass="41817">MSSYTGNAGEVAFTYDKALQKTSIRLLKVILDPEPSTLTIQLLEGNLERVEFEALSCNGKRLEIGANLHAALLERRRRRSATVLWADQICINQDDIEEKTRQVRLMSTIYSKANRVIIWLGMQDPGDIDGLNLMQDLYKKCDGNQYDADVGIYDFHDFDCESRGVPNPVFDPTWVALFKILSNSWFGRVWVIQELLSAQKSVMWKGSLDLSTNVVLWMAMLIGRHKNLYENYDVTMGSPQVSALMARNIAASYFKFRKRGPLPIYDTLSRQLGMSATDPRDRFFALFGVSTGLAKAFVDYKKTFKEVACLVGKMTLLGIPNYRLTEDGTEVLILESTPGKHRFLIEWLAFHANPQNRVEKRAKSGSPHG</sequence>
<name>Q0UZ99_PHANO</name>
<feature type="domain" description="Heterokaryon incompatibility" evidence="1">
    <location>
        <begin position="53"/>
        <end position="194"/>
    </location>
</feature>
<reference evidence="3" key="1">
    <citation type="journal article" date="2007" name="Plant Cell">
        <title>Dothideomycete-plant interactions illuminated by genome sequencing and EST analysis of the wheat pathogen Stagonospora nodorum.</title>
        <authorList>
            <person name="Hane J.K."/>
            <person name="Lowe R.G."/>
            <person name="Solomon P.S."/>
            <person name="Tan K.C."/>
            <person name="Schoch C.L."/>
            <person name="Spatafora J.W."/>
            <person name="Crous P.W."/>
            <person name="Kodira C."/>
            <person name="Birren B.W."/>
            <person name="Galagan J.E."/>
            <person name="Torriani S.F."/>
            <person name="McDonald B.A."/>
            <person name="Oliver R.P."/>
        </authorList>
    </citation>
    <scope>NUCLEOTIDE SEQUENCE [LARGE SCALE GENOMIC DNA]</scope>
    <source>
        <strain evidence="3">SN15 / ATCC MYA-4574 / FGSC 10173</strain>
    </source>
</reference>
<dbReference type="GeneID" id="5970365"/>
<dbReference type="PANTHER" id="PTHR24148:SF64">
    <property type="entry name" value="HETEROKARYON INCOMPATIBILITY DOMAIN-CONTAINING PROTEIN"/>
    <property type="match status" value="1"/>
</dbReference>
<organism evidence="2 3">
    <name type="scientific">Phaeosphaeria nodorum (strain SN15 / ATCC MYA-4574 / FGSC 10173)</name>
    <name type="common">Glume blotch fungus</name>
    <name type="synonym">Parastagonospora nodorum</name>
    <dbReference type="NCBI Taxonomy" id="321614"/>
    <lineage>
        <taxon>Eukaryota</taxon>
        <taxon>Fungi</taxon>
        <taxon>Dikarya</taxon>
        <taxon>Ascomycota</taxon>
        <taxon>Pezizomycotina</taxon>
        <taxon>Dothideomycetes</taxon>
        <taxon>Pleosporomycetidae</taxon>
        <taxon>Pleosporales</taxon>
        <taxon>Pleosporineae</taxon>
        <taxon>Phaeosphaeriaceae</taxon>
        <taxon>Parastagonospora</taxon>
    </lineage>
</organism>
<dbReference type="VEuPathDB" id="FungiDB:JI435_029150"/>
<proteinExistence type="predicted"/>
<dbReference type="OMA" id="MAISTWE"/>
<dbReference type="Proteomes" id="UP000001055">
    <property type="component" value="Unassembled WGS sequence"/>
</dbReference>
<dbReference type="PANTHER" id="PTHR24148">
    <property type="entry name" value="ANKYRIN REPEAT DOMAIN-CONTAINING PROTEIN 39 HOMOLOG-RELATED"/>
    <property type="match status" value="1"/>
</dbReference>
<evidence type="ECO:0000313" key="3">
    <source>
        <dbReference type="Proteomes" id="UP000001055"/>
    </source>
</evidence>
<evidence type="ECO:0000313" key="2">
    <source>
        <dbReference type="EMBL" id="EAT89646.1"/>
    </source>
</evidence>
<dbReference type="InterPro" id="IPR010730">
    <property type="entry name" value="HET"/>
</dbReference>